<dbReference type="EMBL" id="QRXV01000010">
    <property type="protein sequence ID" value="RGU39334.1"/>
    <property type="molecule type" value="Genomic_DNA"/>
</dbReference>
<reference evidence="1 6" key="2">
    <citation type="journal article" date="2019" name="Nat. Med.">
        <title>A library of human gut bacterial isolates paired with longitudinal multiomics data enables mechanistic microbiome research.</title>
        <authorList>
            <person name="Poyet M."/>
            <person name="Groussin M."/>
            <person name="Gibbons S.M."/>
            <person name="Avila-Pacheco J."/>
            <person name="Jiang X."/>
            <person name="Kearney S.M."/>
            <person name="Perrotta A.R."/>
            <person name="Berdy B."/>
            <person name="Zhao S."/>
            <person name="Lieberman T.D."/>
            <person name="Swanson P.K."/>
            <person name="Smith M."/>
            <person name="Roesemann S."/>
            <person name="Alexander J.E."/>
            <person name="Rich S.A."/>
            <person name="Livny J."/>
            <person name="Vlamakis H."/>
            <person name="Clish C."/>
            <person name="Bullock K."/>
            <person name="Deik A."/>
            <person name="Scott J."/>
            <person name="Pierce K.A."/>
            <person name="Xavier R.J."/>
            <person name="Alm E.J."/>
        </authorList>
    </citation>
    <scope>NUCLEOTIDE SEQUENCE [LARGE SCALE GENOMIC DNA]</scope>
    <source>
        <strain evidence="1 6">BIOML-A27</strain>
    </source>
</reference>
<dbReference type="Proteomes" id="UP000433928">
    <property type="component" value="Unassembled WGS sequence"/>
</dbReference>
<sequence length="90" mass="9968">MFTSIWLTDIGKVIDDSCLIGSGVIMTSNLTLGNNVQIGANSLVNNTFNQNDILIAGSPALVRKQELSPWWGTQRIYKIEQLKKSMNLDI</sequence>
<evidence type="ECO:0000313" key="5">
    <source>
        <dbReference type="Proteomes" id="UP000284640"/>
    </source>
</evidence>
<organism evidence="2 4">
    <name type="scientific">Bacteroides uniformis</name>
    <dbReference type="NCBI Taxonomy" id="820"/>
    <lineage>
        <taxon>Bacteria</taxon>
        <taxon>Pseudomonadati</taxon>
        <taxon>Bacteroidota</taxon>
        <taxon>Bacteroidia</taxon>
        <taxon>Bacteroidales</taxon>
        <taxon>Bacteroidaceae</taxon>
        <taxon>Bacteroides</taxon>
    </lineage>
</organism>
<evidence type="ECO:0000313" key="2">
    <source>
        <dbReference type="EMBL" id="RGU39334.1"/>
    </source>
</evidence>
<proteinExistence type="predicted"/>
<evidence type="ECO:0000313" key="4">
    <source>
        <dbReference type="Proteomes" id="UP000284022"/>
    </source>
</evidence>
<accession>A0A412SNZ3</accession>
<dbReference type="Gene3D" id="2.160.10.10">
    <property type="entry name" value="Hexapeptide repeat proteins"/>
    <property type="match status" value="1"/>
</dbReference>
<dbReference type="SUPFAM" id="SSF51161">
    <property type="entry name" value="Trimeric LpxA-like enzymes"/>
    <property type="match status" value="1"/>
</dbReference>
<evidence type="ECO:0000313" key="6">
    <source>
        <dbReference type="Proteomes" id="UP000433928"/>
    </source>
</evidence>
<reference evidence="4 5" key="1">
    <citation type="submission" date="2018-08" db="EMBL/GenBank/DDBJ databases">
        <title>A genome reference for cultivated species of the human gut microbiota.</title>
        <authorList>
            <person name="Zou Y."/>
            <person name="Xue W."/>
            <person name="Luo G."/>
        </authorList>
    </citation>
    <scope>NUCLEOTIDE SEQUENCE [LARGE SCALE GENOMIC DNA]</scope>
    <source>
        <strain evidence="2 4">AF17-20</strain>
        <strain evidence="3 5">AM27-46</strain>
    </source>
</reference>
<evidence type="ECO:0000313" key="3">
    <source>
        <dbReference type="EMBL" id="RHE62197.1"/>
    </source>
</evidence>
<dbReference type="InterPro" id="IPR011004">
    <property type="entry name" value="Trimer_LpxA-like_sf"/>
</dbReference>
<dbReference type="EMBL" id="WCUG01000008">
    <property type="protein sequence ID" value="KAB4169691.1"/>
    <property type="molecule type" value="Genomic_DNA"/>
</dbReference>
<comment type="caution">
    <text evidence="2">The sequence shown here is derived from an EMBL/GenBank/DDBJ whole genome shotgun (WGS) entry which is preliminary data.</text>
</comment>
<dbReference type="EMBL" id="QSKL01000001">
    <property type="protein sequence ID" value="RHE62197.1"/>
    <property type="molecule type" value="Genomic_DNA"/>
</dbReference>
<evidence type="ECO:0008006" key="7">
    <source>
        <dbReference type="Google" id="ProtNLM"/>
    </source>
</evidence>
<evidence type="ECO:0000313" key="1">
    <source>
        <dbReference type="EMBL" id="KAB4169691.1"/>
    </source>
</evidence>
<protein>
    <recommendedName>
        <fullName evidence="7">Acetyltransferase</fullName>
    </recommendedName>
</protein>
<dbReference type="AlphaFoldDB" id="A0A412SNZ3"/>
<dbReference type="Proteomes" id="UP000284022">
    <property type="component" value="Unassembled WGS sequence"/>
</dbReference>
<gene>
    <name evidence="3" type="ORF">DW729_02380</name>
    <name evidence="2" type="ORF">DWW83_11435</name>
    <name evidence="1" type="ORF">GAQ59_10950</name>
</gene>
<name>A0A412SNZ3_BACUN</name>
<dbReference type="Proteomes" id="UP000284640">
    <property type="component" value="Unassembled WGS sequence"/>
</dbReference>